<dbReference type="EMBL" id="JACASE010000012">
    <property type="protein sequence ID" value="KAF6422775.1"/>
    <property type="molecule type" value="Genomic_DNA"/>
</dbReference>
<sequence>MRLWISQPLPELLMSSSIKWGCRLSLYLEGCYEAKMRKCIQKSYKHEVSWKNGSLGPCIGIPLCTTIHPLCFFSLETKKAESQKEHLWPHMLLNFPGEPRGRRSQELRQRWLAFSGSPDRSL</sequence>
<proteinExistence type="predicted"/>
<keyword evidence="2" id="KW-1185">Reference proteome</keyword>
<accession>A0A7J8DI92</accession>
<evidence type="ECO:0000313" key="2">
    <source>
        <dbReference type="Proteomes" id="UP000593571"/>
    </source>
</evidence>
<gene>
    <name evidence="1" type="ORF">HJG63_008581</name>
</gene>
<comment type="caution">
    <text evidence="1">The sequence shown here is derived from an EMBL/GenBank/DDBJ whole genome shotgun (WGS) entry which is preliminary data.</text>
</comment>
<reference evidence="1 2" key="1">
    <citation type="journal article" date="2020" name="Nature">
        <title>Six reference-quality genomes reveal evolution of bat adaptations.</title>
        <authorList>
            <person name="Jebb D."/>
            <person name="Huang Z."/>
            <person name="Pippel M."/>
            <person name="Hughes G.M."/>
            <person name="Lavrichenko K."/>
            <person name="Devanna P."/>
            <person name="Winkler S."/>
            <person name="Jermiin L.S."/>
            <person name="Skirmuntt E.C."/>
            <person name="Katzourakis A."/>
            <person name="Burkitt-Gray L."/>
            <person name="Ray D.A."/>
            <person name="Sullivan K.A.M."/>
            <person name="Roscito J.G."/>
            <person name="Kirilenko B.M."/>
            <person name="Davalos L.M."/>
            <person name="Corthals A.P."/>
            <person name="Power M.L."/>
            <person name="Jones G."/>
            <person name="Ransome R.D."/>
            <person name="Dechmann D.K.N."/>
            <person name="Locatelli A.G."/>
            <person name="Puechmaille S.J."/>
            <person name="Fedrigo O."/>
            <person name="Jarvis E.D."/>
            <person name="Hiller M."/>
            <person name="Vernes S.C."/>
            <person name="Myers E.W."/>
            <person name="Teeling E.C."/>
        </authorList>
    </citation>
    <scope>NUCLEOTIDE SEQUENCE [LARGE SCALE GENOMIC DNA]</scope>
    <source>
        <strain evidence="1">MRouAeg1</strain>
        <tissue evidence="1">Muscle</tissue>
    </source>
</reference>
<dbReference type="Proteomes" id="UP000593571">
    <property type="component" value="Unassembled WGS sequence"/>
</dbReference>
<organism evidence="1 2">
    <name type="scientific">Rousettus aegyptiacus</name>
    <name type="common">Egyptian fruit bat</name>
    <name type="synonym">Pteropus aegyptiacus</name>
    <dbReference type="NCBI Taxonomy" id="9407"/>
    <lineage>
        <taxon>Eukaryota</taxon>
        <taxon>Metazoa</taxon>
        <taxon>Chordata</taxon>
        <taxon>Craniata</taxon>
        <taxon>Vertebrata</taxon>
        <taxon>Euteleostomi</taxon>
        <taxon>Mammalia</taxon>
        <taxon>Eutheria</taxon>
        <taxon>Laurasiatheria</taxon>
        <taxon>Chiroptera</taxon>
        <taxon>Yinpterochiroptera</taxon>
        <taxon>Pteropodoidea</taxon>
        <taxon>Pteropodidae</taxon>
        <taxon>Rousettinae</taxon>
        <taxon>Rousettus</taxon>
    </lineage>
</organism>
<protein>
    <submittedName>
        <fullName evidence="1">Uncharacterized protein</fullName>
    </submittedName>
</protein>
<evidence type="ECO:0000313" key="1">
    <source>
        <dbReference type="EMBL" id="KAF6422775.1"/>
    </source>
</evidence>
<name>A0A7J8DI92_ROUAE</name>
<dbReference type="AlphaFoldDB" id="A0A7J8DI92"/>